<dbReference type="eggNOG" id="COG5340">
    <property type="taxonomic scope" value="Bacteria"/>
</dbReference>
<gene>
    <name evidence="2" type="ordered locus">MLP_01420</name>
</gene>
<name>F5XHL1_MICPN</name>
<proteinExistence type="predicted"/>
<dbReference type="EMBL" id="AP012204">
    <property type="protein sequence ID" value="BAK33156.1"/>
    <property type="molecule type" value="Genomic_DNA"/>
</dbReference>
<keyword evidence="3" id="KW-1185">Reference proteome</keyword>
<dbReference type="HOGENOM" id="CLU_052626_3_0_11"/>
<evidence type="ECO:0000313" key="2">
    <source>
        <dbReference type="EMBL" id="BAK33156.1"/>
    </source>
</evidence>
<dbReference type="RefSeq" id="WP_013861045.1">
    <property type="nucleotide sequence ID" value="NC_015635.1"/>
</dbReference>
<organism evidence="2 3">
    <name type="scientific">Microlunatus phosphovorus (strain ATCC 700054 / DSM 10555 / JCM 9379 / NBRC 101784 / NCIMB 13414 / VKM Ac-1990 / NM-1)</name>
    <dbReference type="NCBI Taxonomy" id="1032480"/>
    <lineage>
        <taxon>Bacteria</taxon>
        <taxon>Bacillati</taxon>
        <taxon>Actinomycetota</taxon>
        <taxon>Actinomycetes</taxon>
        <taxon>Propionibacteriales</taxon>
        <taxon>Propionibacteriaceae</taxon>
        <taxon>Microlunatus</taxon>
    </lineage>
</organism>
<reference evidence="2 3" key="1">
    <citation type="submission" date="2011-05" db="EMBL/GenBank/DDBJ databases">
        <title>Whole genome sequence of Microlunatus phosphovorus NM-1.</title>
        <authorList>
            <person name="Hosoyama A."/>
            <person name="Sasaki K."/>
            <person name="Harada T."/>
            <person name="Igarashi R."/>
            <person name="Kawakoshi A."/>
            <person name="Sasagawa M."/>
            <person name="Fukada J."/>
            <person name="Nakamura S."/>
            <person name="Katano Y."/>
            <person name="Hanada S."/>
            <person name="Kamagata Y."/>
            <person name="Nakamura N."/>
            <person name="Yamazaki S."/>
            <person name="Fujita N."/>
        </authorList>
    </citation>
    <scope>NUCLEOTIDE SEQUENCE [LARGE SCALE GENOMIC DNA]</scope>
    <source>
        <strain evidence="3">ATCC 700054 / DSM 10555 / JCM 9379 / NBRC 101784 / NCIMB 13414 / VKM Ac-1990 / NM-1</strain>
    </source>
</reference>
<dbReference type="STRING" id="1032480.MLP_01420"/>
<accession>F5XHL1</accession>
<evidence type="ECO:0000313" key="3">
    <source>
        <dbReference type="Proteomes" id="UP000007947"/>
    </source>
</evidence>
<feature type="domain" description="AbiEi antitoxin N-terminal" evidence="1">
    <location>
        <begin position="10"/>
        <end position="50"/>
    </location>
</feature>
<protein>
    <recommendedName>
        <fullName evidence="1">AbiEi antitoxin N-terminal domain-containing protein</fullName>
    </recommendedName>
</protein>
<dbReference type="Pfam" id="PF13338">
    <property type="entry name" value="AbiEi_4"/>
    <property type="match status" value="1"/>
</dbReference>
<dbReference type="Proteomes" id="UP000007947">
    <property type="component" value="Chromosome"/>
</dbReference>
<sequence length="329" mass="36089">MRRRVDPTPELLRLASAQGGVLALSQAADLGLGRHSVARLLDQGHWSRICAGVVWTHPLRTGDELPWLAKAWSGLIVGGSGSRLGPHSSGFLYGLIAEPELPDIFVGSPTASVQAGGPWVLRREQPGARSARAVGEPPRLTVDAAVIDLCNEACAGDVVGLLTKAVQRQLTSSDRLLDELGTRARHRHRRLVRDILSDVDEGSESPLELSYLREVERPHGLPSGRRQASRLGLSHLSDVGYDLWSLLVELDGRGGHIEEGRLRDRRRDNAFALRDFLTLRFGWHDVTDNPCVIAWQVAMVLTARGWTGSFRRCPRCRALADSDFVAMCS</sequence>
<evidence type="ECO:0000259" key="1">
    <source>
        <dbReference type="Pfam" id="PF13338"/>
    </source>
</evidence>
<dbReference type="AlphaFoldDB" id="F5XHL1"/>
<dbReference type="KEGG" id="mph:MLP_01420"/>
<dbReference type="OrthoDB" id="5146042at2"/>
<dbReference type="InterPro" id="IPR025159">
    <property type="entry name" value="AbiEi_N"/>
</dbReference>